<dbReference type="InterPro" id="IPR033469">
    <property type="entry name" value="CYTH-like_dom_sf"/>
</dbReference>
<organism evidence="2 3">
    <name type="scientific">Oceanobacillus jeddahense</name>
    <dbReference type="NCBI Taxonomy" id="1462527"/>
    <lineage>
        <taxon>Bacteria</taxon>
        <taxon>Bacillati</taxon>
        <taxon>Bacillota</taxon>
        <taxon>Bacilli</taxon>
        <taxon>Bacillales</taxon>
        <taxon>Bacillaceae</taxon>
        <taxon>Oceanobacillus</taxon>
    </lineage>
</organism>
<protein>
    <submittedName>
        <fullName evidence="2">CYTH domain-containing protein</fullName>
    </submittedName>
</protein>
<name>A0ABY5JPP5_9BACI</name>
<dbReference type="PROSITE" id="PS51707">
    <property type="entry name" value="CYTH"/>
    <property type="match status" value="1"/>
</dbReference>
<feature type="domain" description="CYTH" evidence="1">
    <location>
        <begin position="4"/>
        <end position="191"/>
    </location>
</feature>
<dbReference type="EMBL" id="CP101914">
    <property type="protein sequence ID" value="UUI01789.1"/>
    <property type="molecule type" value="Genomic_DNA"/>
</dbReference>
<evidence type="ECO:0000313" key="2">
    <source>
        <dbReference type="EMBL" id="UUI01789.1"/>
    </source>
</evidence>
<dbReference type="InterPro" id="IPR023577">
    <property type="entry name" value="CYTH_domain"/>
</dbReference>
<dbReference type="SUPFAM" id="SSF55154">
    <property type="entry name" value="CYTH-like phosphatases"/>
    <property type="match status" value="1"/>
</dbReference>
<dbReference type="InterPro" id="IPR009195">
    <property type="entry name" value="Uncharacterised_YjbK"/>
</dbReference>
<proteinExistence type="predicted"/>
<reference evidence="2" key="1">
    <citation type="submission" date="2022-07" db="EMBL/GenBank/DDBJ databases">
        <title>FELIX.</title>
        <authorList>
            <person name="Wan K.H."/>
            <person name="Park S."/>
            <person name="Lawrence Q."/>
            <person name="Eichenberger J.P."/>
            <person name="Booth B.W."/>
            <person name="Piaggio A.J."/>
            <person name="Chandler J.C."/>
            <person name="Franklin A.B."/>
            <person name="Celniker S.E."/>
        </authorList>
    </citation>
    <scope>NUCLEOTIDE SEQUENCE</scope>
    <source>
        <strain evidence="2">QA-1986 374</strain>
    </source>
</reference>
<accession>A0ABY5JPP5</accession>
<dbReference type="Proteomes" id="UP001059773">
    <property type="component" value="Chromosome"/>
</dbReference>
<evidence type="ECO:0000259" key="1">
    <source>
        <dbReference type="PROSITE" id="PS51707"/>
    </source>
</evidence>
<dbReference type="SMART" id="SM01118">
    <property type="entry name" value="CYTH"/>
    <property type="match status" value="1"/>
</dbReference>
<dbReference type="CDD" id="cd07762">
    <property type="entry name" value="CYTH-like_Pase_1"/>
    <property type="match status" value="1"/>
</dbReference>
<dbReference type="Pfam" id="PF01928">
    <property type="entry name" value="CYTH"/>
    <property type="match status" value="1"/>
</dbReference>
<gene>
    <name evidence="2" type="ORF">NP439_17285</name>
</gene>
<keyword evidence="3" id="KW-1185">Reference proteome</keyword>
<evidence type="ECO:0000313" key="3">
    <source>
        <dbReference type="Proteomes" id="UP001059773"/>
    </source>
</evidence>
<dbReference type="PIRSF" id="PIRSF012526">
    <property type="entry name" value="CYTH_UCP012526"/>
    <property type="match status" value="1"/>
</dbReference>
<dbReference type="RefSeq" id="WP_256707102.1">
    <property type="nucleotide sequence ID" value="NZ_CP101914.1"/>
</dbReference>
<dbReference type="Gene3D" id="2.40.320.10">
    <property type="entry name" value="Hypothetical Protein Pfu-838710-001"/>
    <property type="match status" value="1"/>
</dbReference>
<sequence>MSQEVEIEFKNLLNTQEYHQLAEDLFSQAATIEQTNYYFETPSFDLKEKHSALRIRKKDETYTLTLKEPHPDGLLETHDNLTEKEFLSWTSGNPTEAPNVTKQLKQMSIDVSSLIYFGRMTTFRKEIPYQNTLIVLDKSLYLNTEDAEIELEATSKEDGEKVFKNLLANYQIPFRETPAKIARFFNQKQNQSL</sequence>